<evidence type="ECO:0000256" key="3">
    <source>
        <dbReference type="ARBA" id="ARBA00023125"/>
    </source>
</evidence>
<protein>
    <submittedName>
        <fullName evidence="8">TetR family transcriptional regulator</fullName>
    </submittedName>
</protein>
<feature type="domain" description="HTH tetR-type" evidence="7">
    <location>
        <begin position="16"/>
        <end position="76"/>
    </location>
</feature>
<name>A0A193GFZ0_9BORD</name>
<dbReference type="InterPro" id="IPR001647">
    <property type="entry name" value="HTH_TetR"/>
</dbReference>
<dbReference type="AlphaFoldDB" id="A0A193GFZ0"/>
<keyword evidence="1" id="KW-0678">Repressor</keyword>
<sequence>MDVIPDGEGRRARKRRQMLEHLSGTAARLFETLGYDPVTMEQIAAEADVAKRTLYNHFPTKEALLAYWIDAQLERDLARLRKDVAKRRTFLSRIACMLDASAQWCEEHPTYLMAYLKHRFLTIDAPRPHDATERRDIAEVWRQLIVQGQQAGELRKQLSADQLATSFHHLYLGALLRWLNVPGLSLRREFRGITSLFLQGAAATGARAPGRASRAGPRNTGGQTGRSEADDR</sequence>
<accession>A0A193GFZ0</accession>
<dbReference type="EMBL" id="CP016172">
    <property type="protein sequence ID" value="ANN78361.1"/>
    <property type="molecule type" value="Genomic_DNA"/>
</dbReference>
<dbReference type="InterPro" id="IPR036271">
    <property type="entry name" value="Tet_transcr_reg_TetR-rel_C_sf"/>
</dbReference>
<evidence type="ECO:0000256" key="6">
    <source>
        <dbReference type="SAM" id="MobiDB-lite"/>
    </source>
</evidence>
<dbReference type="PRINTS" id="PR00455">
    <property type="entry name" value="HTHTETR"/>
</dbReference>
<evidence type="ECO:0000313" key="8">
    <source>
        <dbReference type="EMBL" id="ANN78361.1"/>
    </source>
</evidence>
<dbReference type="InterPro" id="IPR050109">
    <property type="entry name" value="HTH-type_TetR-like_transc_reg"/>
</dbReference>
<dbReference type="OrthoDB" id="8595767at2"/>
<reference evidence="8 9" key="1">
    <citation type="submission" date="2016-06" db="EMBL/GenBank/DDBJ databases">
        <title>Complete genome sequences of Bordetella bronchialis and Bordetella flabilis.</title>
        <authorList>
            <person name="LiPuma J.J."/>
            <person name="Spilker T."/>
        </authorList>
    </citation>
    <scope>NUCLEOTIDE SEQUENCE [LARGE SCALE GENOMIC DNA]</scope>
    <source>
        <strain evidence="8 9">AU10664</strain>
    </source>
</reference>
<dbReference type="SUPFAM" id="SSF48498">
    <property type="entry name" value="Tetracyclin repressor-like, C-terminal domain"/>
    <property type="match status" value="1"/>
</dbReference>
<gene>
    <name evidence="8" type="ORF">BAU07_15710</name>
</gene>
<dbReference type="PROSITE" id="PS50977">
    <property type="entry name" value="HTH_TETR_2"/>
    <property type="match status" value="1"/>
</dbReference>
<dbReference type="GO" id="GO:0003700">
    <property type="term" value="F:DNA-binding transcription factor activity"/>
    <property type="evidence" value="ECO:0007669"/>
    <property type="project" value="TreeGrafter"/>
</dbReference>
<dbReference type="RefSeq" id="WP_066659428.1">
    <property type="nucleotide sequence ID" value="NZ_CBCSCL010000037.1"/>
</dbReference>
<feature type="compositionally biased region" description="Low complexity" evidence="6">
    <location>
        <begin position="207"/>
        <end position="218"/>
    </location>
</feature>
<dbReference type="PANTHER" id="PTHR30055">
    <property type="entry name" value="HTH-TYPE TRANSCRIPTIONAL REGULATOR RUTR"/>
    <property type="match status" value="1"/>
</dbReference>
<evidence type="ECO:0000256" key="4">
    <source>
        <dbReference type="ARBA" id="ARBA00023163"/>
    </source>
</evidence>
<dbReference type="GO" id="GO:0000976">
    <property type="term" value="F:transcription cis-regulatory region binding"/>
    <property type="evidence" value="ECO:0007669"/>
    <property type="project" value="TreeGrafter"/>
</dbReference>
<dbReference type="PANTHER" id="PTHR30055:SF234">
    <property type="entry name" value="HTH-TYPE TRANSCRIPTIONAL REGULATOR BETI"/>
    <property type="match status" value="1"/>
</dbReference>
<dbReference type="SUPFAM" id="SSF46689">
    <property type="entry name" value="Homeodomain-like"/>
    <property type="match status" value="1"/>
</dbReference>
<keyword evidence="3 5" id="KW-0238">DNA-binding</keyword>
<keyword evidence="9" id="KW-1185">Reference proteome</keyword>
<dbReference type="InterPro" id="IPR049444">
    <property type="entry name" value="TetR_C_44"/>
</dbReference>
<dbReference type="InterPro" id="IPR009057">
    <property type="entry name" value="Homeodomain-like_sf"/>
</dbReference>
<evidence type="ECO:0000256" key="5">
    <source>
        <dbReference type="PROSITE-ProRule" id="PRU00335"/>
    </source>
</evidence>
<keyword evidence="2" id="KW-0805">Transcription regulation</keyword>
<dbReference type="Pfam" id="PF21776">
    <property type="entry name" value="TetR_C_44"/>
    <property type="match status" value="1"/>
</dbReference>
<evidence type="ECO:0000259" key="7">
    <source>
        <dbReference type="PROSITE" id="PS50977"/>
    </source>
</evidence>
<keyword evidence="4" id="KW-0804">Transcription</keyword>
<organism evidence="8 9">
    <name type="scientific">Bordetella flabilis</name>
    <dbReference type="NCBI Taxonomy" id="463014"/>
    <lineage>
        <taxon>Bacteria</taxon>
        <taxon>Pseudomonadati</taxon>
        <taxon>Pseudomonadota</taxon>
        <taxon>Betaproteobacteria</taxon>
        <taxon>Burkholderiales</taxon>
        <taxon>Alcaligenaceae</taxon>
        <taxon>Bordetella</taxon>
    </lineage>
</organism>
<dbReference type="KEGG" id="bfz:BAU07_15710"/>
<dbReference type="Pfam" id="PF00440">
    <property type="entry name" value="TetR_N"/>
    <property type="match status" value="1"/>
</dbReference>
<evidence type="ECO:0000256" key="2">
    <source>
        <dbReference type="ARBA" id="ARBA00023015"/>
    </source>
</evidence>
<proteinExistence type="predicted"/>
<dbReference type="Proteomes" id="UP000091926">
    <property type="component" value="Chromosome"/>
</dbReference>
<feature type="DNA-binding region" description="H-T-H motif" evidence="5">
    <location>
        <begin position="39"/>
        <end position="58"/>
    </location>
</feature>
<evidence type="ECO:0000256" key="1">
    <source>
        <dbReference type="ARBA" id="ARBA00022491"/>
    </source>
</evidence>
<dbReference type="Gene3D" id="1.10.357.10">
    <property type="entry name" value="Tetracycline Repressor, domain 2"/>
    <property type="match status" value="1"/>
</dbReference>
<dbReference type="STRING" id="463014.BAU07_15710"/>
<feature type="region of interest" description="Disordered" evidence="6">
    <location>
        <begin position="207"/>
        <end position="232"/>
    </location>
</feature>
<dbReference type="InterPro" id="IPR023772">
    <property type="entry name" value="DNA-bd_HTH_TetR-type_CS"/>
</dbReference>
<evidence type="ECO:0000313" key="9">
    <source>
        <dbReference type="Proteomes" id="UP000091926"/>
    </source>
</evidence>
<dbReference type="PROSITE" id="PS01081">
    <property type="entry name" value="HTH_TETR_1"/>
    <property type="match status" value="1"/>
</dbReference>